<name>A0A974BJS5_SEDHY</name>
<dbReference type="Proteomes" id="UP000611629">
    <property type="component" value="Unassembled WGS sequence"/>
</dbReference>
<keyword evidence="2" id="KW-1185">Reference proteome</keyword>
<proteinExistence type="predicted"/>
<evidence type="ECO:0000313" key="2">
    <source>
        <dbReference type="Proteomes" id="UP000611629"/>
    </source>
</evidence>
<dbReference type="RefSeq" id="WP_179237845.1">
    <property type="nucleotide sequence ID" value="NZ_JACBNQ010000007.1"/>
</dbReference>
<reference evidence="1" key="1">
    <citation type="submission" date="2020-07" db="EMBL/GenBank/DDBJ databases">
        <title>Genomic analysis of a strain of Sedimentibacter Hydroxybenzoicus DSM7310.</title>
        <authorList>
            <person name="Ma S."/>
        </authorList>
    </citation>
    <scope>NUCLEOTIDE SEQUENCE</scope>
    <source>
        <strain evidence="1">DSM 7310</strain>
    </source>
</reference>
<evidence type="ECO:0000313" key="1">
    <source>
        <dbReference type="EMBL" id="NYB74156.1"/>
    </source>
</evidence>
<protein>
    <recommendedName>
        <fullName evidence="3">ThiS family protein</fullName>
    </recommendedName>
</protein>
<gene>
    <name evidence="1" type="ORF">HZF24_08365</name>
</gene>
<accession>A0A974BJS5</accession>
<organism evidence="1 2">
    <name type="scientific">Sedimentibacter hydroxybenzoicus DSM 7310</name>
    <dbReference type="NCBI Taxonomy" id="1123245"/>
    <lineage>
        <taxon>Bacteria</taxon>
        <taxon>Bacillati</taxon>
        <taxon>Bacillota</taxon>
        <taxon>Tissierellia</taxon>
        <taxon>Sedimentibacter</taxon>
    </lineage>
</organism>
<evidence type="ECO:0008006" key="3">
    <source>
        <dbReference type="Google" id="ProtNLM"/>
    </source>
</evidence>
<sequence>MKVTLKLSESLLSIYKETEKPLQEIMVLNLEKPSTLREILIKAGINPLMVPMIIIKNQRCQSLDYSIENDETITLIGPLAGG</sequence>
<dbReference type="EMBL" id="JACBNQ010000007">
    <property type="protein sequence ID" value="NYB74156.1"/>
    <property type="molecule type" value="Genomic_DNA"/>
</dbReference>
<dbReference type="AlphaFoldDB" id="A0A974BJS5"/>
<comment type="caution">
    <text evidence="1">The sequence shown here is derived from an EMBL/GenBank/DDBJ whole genome shotgun (WGS) entry which is preliminary data.</text>
</comment>